<dbReference type="PANTHER" id="PTHR22916:SF3">
    <property type="entry name" value="UDP-GLCNAC:BETAGAL BETA-1,3-N-ACETYLGLUCOSAMINYLTRANSFERASE-LIKE PROTEIN 1"/>
    <property type="match status" value="1"/>
</dbReference>
<sequence length="330" mass="38703">MSNKLAIIIPAYKAAFFDKTLDSLSRQTDKNFKVYIGDDDSPHDLEKIVSNYHGRLDITYKRFPTNLGSTDLVRHWNRCLDMLQDEDFFCLFSDDDVMEPACIESFHKTLRTDSASDVYHFDIDLIDGNGNIIKSCNNYPSVLSANEFLRMLYTYRIDARMPEFIFRTRHFQESGGFINFDLAYRSDNATVISAARDRGIRTIHGAKVLWRDSGTNISSNHNSALKLRRAYATIDFFEWMEEYYSQRAEACPFSLKERLELIIRDILTLADGFPRKELYKALGRVKRARQNIFLYLRCRIYIMIALRKSSKHKKFFTYIKKYCLTPYSKK</sequence>
<dbReference type="GO" id="GO:0016758">
    <property type="term" value="F:hexosyltransferase activity"/>
    <property type="evidence" value="ECO:0007669"/>
    <property type="project" value="UniProtKB-ARBA"/>
</dbReference>
<dbReference type="Proteomes" id="UP000279562">
    <property type="component" value="Unassembled WGS sequence"/>
</dbReference>
<dbReference type="SUPFAM" id="SSF53448">
    <property type="entry name" value="Nucleotide-diphospho-sugar transferases"/>
    <property type="match status" value="1"/>
</dbReference>
<evidence type="ECO:0000313" key="3">
    <source>
        <dbReference type="Proteomes" id="UP000279562"/>
    </source>
</evidence>
<gene>
    <name evidence="2" type="ORF">EII33_07465</name>
</gene>
<comment type="caution">
    <text evidence="2">The sequence shown here is derived from an EMBL/GenBank/DDBJ whole genome shotgun (WGS) entry which is preliminary data.</text>
</comment>
<organism evidence="2 3">
    <name type="scientific">Prevotella heparinolytica</name>
    <dbReference type="NCBI Taxonomy" id="28113"/>
    <lineage>
        <taxon>Bacteria</taxon>
        <taxon>Pseudomonadati</taxon>
        <taxon>Bacteroidota</taxon>
        <taxon>Bacteroidia</taxon>
        <taxon>Bacteroidales</taxon>
        <taxon>Bacteroidaceae</taxon>
        <taxon>Bacteroides</taxon>
    </lineage>
</organism>
<keyword evidence="3" id="KW-1185">Reference proteome</keyword>
<name>A0A3P2A6R3_9BACE</name>
<protein>
    <submittedName>
        <fullName evidence="2">Glycosyltransferase</fullName>
    </submittedName>
</protein>
<dbReference type="EMBL" id="RQYF01000028">
    <property type="protein sequence ID" value="RRD91117.1"/>
    <property type="molecule type" value="Genomic_DNA"/>
</dbReference>
<dbReference type="RefSeq" id="WP_125239171.1">
    <property type="nucleotide sequence ID" value="NZ_RQYF01000028.1"/>
</dbReference>
<accession>A0A3P2A6R3</accession>
<dbReference type="Pfam" id="PF00535">
    <property type="entry name" value="Glycos_transf_2"/>
    <property type="match status" value="1"/>
</dbReference>
<feature type="domain" description="Glycosyltransferase 2-like" evidence="1">
    <location>
        <begin position="7"/>
        <end position="160"/>
    </location>
</feature>
<dbReference type="AlphaFoldDB" id="A0A3P2A6R3"/>
<evidence type="ECO:0000259" key="1">
    <source>
        <dbReference type="Pfam" id="PF00535"/>
    </source>
</evidence>
<evidence type="ECO:0000313" key="2">
    <source>
        <dbReference type="EMBL" id="RRD91117.1"/>
    </source>
</evidence>
<keyword evidence="2" id="KW-0808">Transferase</keyword>
<dbReference type="InterPro" id="IPR001173">
    <property type="entry name" value="Glyco_trans_2-like"/>
</dbReference>
<reference evidence="2 3" key="1">
    <citation type="submission" date="2018-11" db="EMBL/GenBank/DDBJ databases">
        <title>Genomes From Bacteria Associated with the Canine Oral Cavity: a Test Case for Automated Genome-Based Taxonomic Assignment.</title>
        <authorList>
            <person name="Coil D.A."/>
            <person name="Jospin G."/>
            <person name="Darling A.E."/>
            <person name="Wallis C."/>
            <person name="Davis I.J."/>
            <person name="Harris S."/>
            <person name="Eisen J.A."/>
            <person name="Holcombe L.J."/>
            <person name="O'Flynn C."/>
        </authorList>
    </citation>
    <scope>NUCLEOTIDE SEQUENCE [LARGE SCALE GENOMIC DNA]</scope>
    <source>
        <strain evidence="2 3">OH1047_COT-310</strain>
    </source>
</reference>
<dbReference type="PANTHER" id="PTHR22916">
    <property type="entry name" value="GLYCOSYLTRANSFERASE"/>
    <property type="match status" value="1"/>
</dbReference>
<proteinExistence type="predicted"/>
<dbReference type="InterPro" id="IPR029044">
    <property type="entry name" value="Nucleotide-diphossugar_trans"/>
</dbReference>
<dbReference type="Gene3D" id="3.90.550.10">
    <property type="entry name" value="Spore Coat Polysaccharide Biosynthesis Protein SpsA, Chain A"/>
    <property type="match status" value="1"/>
</dbReference>